<organism evidence="2 3">
    <name type="scientific">Acrocarpospora phusangensis</name>
    <dbReference type="NCBI Taxonomy" id="1070424"/>
    <lineage>
        <taxon>Bacteria</taxon>
        <taxon>Bacillati</taxon>
        <taxon>Actinomycetota</taxon>
        <taxon>Actinomycetes</taxon>
        <taxon>Streptosporangiales</taxon>
        <taxon>Streptosporangiaceae</taxon>
        <taxon>Acrocarpospora</taxon>
    </lineage>
</organism>
<keyword evidence="3" id="KW-1185">Reference proteome</keyword>
<name>A0A919UM34_9ACTN</name>
<evidence type="ECO:0000256" key="1">
    <source>
        <dbReference type="SAM" id="Phobius"/>
    </source>
</evidence>
<keyword evidence="1" id="KW-1133">Transmembrane helix</keyword>
<dbReference type="EMBL" id="BOOA01000042">
    <property type="protein sequence ID" value="GIH26584.1"/>
    <property type="molecule type" value="Genomic_DNA"/>
</dbReference>
<evidence type="ECO:0000313" key="2">
    <source>
        <dbReference type="EMBL" id="GIH26584.1"/>
    </source>
</evidence>
<keyword evidence="1" id="KW-0472">Membrane</keyword>
<accession>A0A919UM34</accession>
<keyword evidence="1" id="KW-0812">Transmembrane</keyword>
<comment type="caution">
    <text evidence="2">The sequence shown here is derived from an EMBL/GenBank/DDBJ whole genome shotgun (WGS) entry which is preliminary data.</text>
</comment>
<evidence type="ECO:0000313" key="3">
    <source>
        <dbReference type="Proteomes" id="UP000640052"/>
    </source>
</evidence>
<proteinExistence type="predicted"/>
<protein>
    <recommendedName>
        <fullName evidence="4">FtsX extracellular domain-containing protein</fullName>
    </recommendedName>
</protein>
<evidence type="ECO:0008006" key="4">
    <source>
        <dbReference type="Google" id="ProtNLM"/>
    </source>
</evidence>
<reference evidence="2" key="1">
    <citation type="submission" date="2021-01" db="EMBL/GenBank/DDBJ databases">
        <title>Whole genome shotgun sequence of Acrocarpospora phusangensis NBRC 108782.</title>
        <authorList>
            <person name="Komaki H."/>
            <person name="Tamura T."/>
        </authorList>
    </citation>
    <scope>NUCLEOTIDE SEQUENCE</scope>
    <source>
        <strain evidence="2">NBRC 108782</strain>
    </source>
</reference>
<dbReference type="Gene3D" id="3.30.70.3040">
    <property type="match status" value="1"/>
</dbReference>
<dbReference type="RefSeq" id="WP_204043263.1">
    <property type="nucleotide sequence ID" value="NZ_BOOA01000042.1"/>
</dbReference>
<dbReference type="AlphaFoldDB" id="A0A919UM34"/>
<sequence length="312" mass="33629">METADAEELASADRADGGWVRRHLTALVAVGIVGVILAAGWIPRLGGSEPVPTPAPAPEVDLADGIAGEVPGMSPLPEDWPVQDRFAVQMCTKSTLTVPACGGRESVLEDADAILAQARKLRVSRLGYVDGKVLSRRRLEAVGADSLPVTEPVPEGDEKYFTGSVPRASALDAVIRKFSGMSGVARVIRVPVDFWEEHADIRVELCGRQGCPGRGPATEEERSAILARVETLLSAEAVYVEDTAHLRKTFAAMYAGDAERRFAAREPYGDSVYVKLSNFSPGDAIRLLGKPEGMRGAATVRPHFPDWRNEFR</sequence>
<feature type="transmembrane region" description="Helical" evidence="1">
    <location>
        <begin position="24"/>
        <end position="42"/>
    </location>
</feature>
<dbReference type="Proteomes" id="UP000640052">
    <property type="component" value="Unassembled WGS sequence"/>
</dbReference>
<gene>
    <name evidence="2" type="ORF">Aph01nite_48940</name>
</gene>